<feature type="transmembrane region" description="Helical" evidence="1">
    <location>
        <begin position="12"/>
        <end position="32"/>
    </location>
</feature>
<dbReference type="EMBL" id="BBMR01000006">
    <property type="protein sequence ID" value="GAL20834.1"/>
    <property type="molecule type" value="Genomic_DNA"/>
</dbReference>
<keyword evidence="1" id="KW-0812">Transmembrane</keyword>
<feature type="transmembrane region" description="Helical" evidence="1">
    <location>
        <begin position="84"/>
        <end position="100"/>
    </location>
</feature>
<organism evidence="2 3">
    <name type="scientific">Vibrio maritimus</name>
    <dbReference type="NCBI Taxonomy" id="990268"/>
    <lineage>
        <taxon>Bacteria</taxon>
        <taxon>Pseudomonadati</taxon>
        <taxon>Pseudomonadota</taxon>
        <taxon>Gammaproteobacteria</taxon>
        <taxon>Vibrionales</taxon>
        <taxon>Vibrionaceae</taxon>
        <taxon>Vibrio</taxon>
    </lineage>
</organism>
<dbReference type="STRING" id="990268.JCM19235_3836"/>
<reference evidence="2 3" key="2">
    <citation type="submission" date="2014-09" db="EMBL/GenBank/DDBJ databases">
        <authorList>
            <consortium name="NBRP consortium"/>
            <person name="Sawabe T."/>
            <person name="Meirelles P."/>
            <person name="Nakanishi M."/>
            <person name="Sayaka M."/>
            <person name="Hattori M."/>
            <person name="Ohkuma M."/>
        </authorList>
    </citation>
    <scope>NUCLEOTIDE SEQUENCE [LARGE SCALE GENOMIC DNA]</scope>
    <source>
        <strain evidence="3">JCM19235</strain>
    </source>
</reference>
<sequence>MAFFAYVADDLLWSLIAGLIYIALAYGTYLGMGADTKYRYAISDLGLIQKKNKEEPEWVHKALIVTSWVCAVGSVFAVTIAGPSVLAGTGILIFFAFSMMKRQPQNKLETCISMRDHWLKVQYNKQRKVIVLYHKFDDCEYEDVMRTKVLRYHSVGDSYLFCNTLSELEVIIDSLENKFNLECTEVMDHRLLFGADALPNDVAAIPFRGTSYSAEDVFELRATNAPLPDWEYR</sequence>
<keyword evidence="1" id="KW-0472">Membrane</keyword>
<proteinExistence type="predicted"/>
<dbReference type="AlphaFoldDB" id="A0A090S2U7"/>
<gene>
    <name evidence="2" type="ORF">JCM19235_3836</name>
</gene>
<comment type="caution">
    <text evidence="2">The sequence shown here is derived from an EMBL/GenBank/DDBJ whole genome shotgun (WGS) entry which is preliminary data.</text>
</comment>
<evidence type="ECO:0000313" key="3">
    <source>
        <dbReference type="Proteomes" id="UP000029228"/>
    </source>
</evidence>
<name>A0A090S2U7_9VIBR</name>
<evidence type="ECO:0000256" key="1">
    <source>
        <dbReference type="SAM" id="Phobius"/>
    </source>
</evidence>
<reference evidence="2 3" key="1">
    <citation type="submission" date="2014-09" db="EMBL/GenBank/DDBJ databases">
        <title>Vibrio maritimus JCM 19235. (C45) whole genome shotgun sequence.</title>
        <authorList>
            <person name="Sawabe T."/>
            <person name="Meirelles P."/>
            <person name="Nakanishi M."/>
            <person name="Sayaka M."/>
            <person name="Hattori M."/>
            <person name="Ohkuma M."/>
        </authorList>
    </citation>
    <scope>NUCLEOTIDE SEQUENCE [LARGE SCALE GENOMIC DNA]</scope>
    <source>
        <strain evidence="3">JCM19235</strain>
    </source>
</reference>
<dbReference type="OrthoDB" id="5910045at2"/>
<keyword evidence="3" id="KW-1185">Reference proteome</keyword>
<keyword evidence="1" id="KW-1133">Transmembrane helix</keyword>
<evidence type="ECO:0000313" key="2">
    <source>
        <dbReference type="EMBL" id="GAL20834.1"/>
    </source>
</evidence>
<protein>
    <submittedName>
        <fullName evidence="2">Uncharacterized protein</fullName>
    </submittedName>
</protein>
<dbReference type="Proteomes" id="UP000029228">
    <property type="component" value="Unassembled WGS sequence"/>
</dbReference>
<accession>A0A090S2U7</accession>